<name>A0A1V0HRM8_DROLR</name>
<comment type="similarity">
    <text evidence="3">Belongs to the histone H3 family.</text>
</comment>
<dbReference type="EMBL" id="KY124426">
    <property type="protein sequence ID" value="ARC76712.1"/>
    <property type="molecule type" value="Genomic_DNA"/>
</dbReference>
<dbReference type="GO" id="GO:0046982">
    <property type="term" value="F:protein heterodimerization activity"/>
    <property type="evidence" value="ECO:0007669"/>
    <property type="project" value="InterPro"/>
</dbReference>
<feature type="compositionally biased region" description="Pro residues" evidence="8">
    <location>
        <begin position="76"/>
        <end position="105"/>
    </location>
</feature>
<dbReference type="Gene3D" id="1.10.20.10">
    <property type="entry name" value="Histone, subunit A"/>
    <property type="match status" value="1"/>
</dbReference>
<sequence length="213" mass="23940">MSQADAESSNESVDESDLTAAFDLNILGMLAIEQRCSTTRKQQQQLLQGEQEAVLVHLEPPVAGEEARPNAVAVTEPPPPSPLPPRTPSPPPPRTPSPPQLPPPARTTRRKQPNPLQRAAQFRREVRTLQRSPHFMIPRLSFGRVVREIMLQHTETPYRITVGALEALQSATEMFLTQRFQDSYLMTLHRSRVTLEVRDMALMAFVCKLHGQL</sequence>
<feature type="domain" description="Core Histone H2A/H2B/H3" evidence="9">
    <location>
        <begin position="123"/>
        <end position="202"/>
    </location>
</feature>
<protein>
    <submittedName>
        <fullName evidence="10">Cid5</fullName>
    </submittedName>
</protein>
<dbReference type="InterPro" id="IPR000164">
    <property type="entry name" value="Histone_H3/CENP-A"/>
</dbReference>
<dbReference type="Pfam" id="PF00125">
    <property type="entry name" value="Histone"/>
    <property type="match status" value="1"/>
</dbReference>
<keyword evidence="5" id="KW-0238">DNA-binding</keyword>
<evidence type="ECO:0000313" key="10">
    <source>
        <dbReference type="EMBL" id="ARC76712.1"/>
    </source>
</evidence>
<gene>
    <name evidence="10" type="primary">Cid5</name>
</gene>
<reference evidence="10" key="1">
    <citation type="journal article" date="2017" name="Mol. Biol. Evol.">
        <title>Recurrent gene duplication leads to diverse repertoires of centromeric histones in Drosophila species.</title>
        <authorList>
            <person name="Kursel L.E."/>
            <person name="Malik H.S."/>
        </authorList>
    </citation>
    <scope>NUCLEOTIDE SEQUENCE</scope>
    <source>
        <strain evidence="10">15010-1001.11</strain>
    </source>
</reference>
<comment type="subcellular location">
    <subcellularLocation>
        <location evidence="2">Chromosome</location>
    </subcellularLocation>
    <subcellularLocation>
        <location evidence="1">Nucleus</location>
    </subcellularLocation>
</comment>
<evidence type="ECO:0000256" key="5">
    <source>
        <dbReference type="ARBA" id="ARBA00023125"/>
    </source>
</evidence>
<dbReference type="InterPro" id="IPR009072">
    <property type="entry name" value="Histone-fold"/>
</dbReference>
<accession>A0A1V0HRM8</accession>
<evidence type="ECO:0000256" key="3">
    <source>
        <dbReference type="ARBA" id="ARBA00010343"/>
    </source>
</evidence>
<evidence type="ECO:0000256" key="2">
    <source>
        <dbReference type="ARBA" id="ARBA00004286"/>
    </source>
</evidence>
<feature type="region of interest" description="Disordered" evidence="8">
    <location>
        <begin position="64"/>
        <end position="118"/>
    </location>
</feature>
<evidence type="ECO:0000256" key="6">
    <source>
        <dbReference type="ARBA" id="ARBA00023242"/>
    </source>
</evidence>
<evidence type="ECO:0000256" key="1">
    <source>
        <dbReference type="ARBA" id="ARBA00004123"/>
    </source>
</evidence>
<dbReference type="GO" id="GO:0003677">
    <property type="term" value="F:DNA binding"/>
    <property type="evidence" value="ECO:0007669"/>
    <property type="project" value="UniProtKB-KW"/>
</dbReference>
<dbReference type="SMART" id="SM00428">
    <property type="entry name" value="H3"/>
    <property type="match status" value="1"/>
</dbReference>
<dbReference type="InterPro" id="IPR007125">
    <property type="entry name" value="H2A/H2B/H3"/>
</dbReference>
<dbReference type="PANTHER" id="PTHR45810:SF17">
    <property type="entry name" value="HISTONE H3-LIKE CENTROMERIC PROTEIN A"/>
    <property type="match status" value="1"/>
</dbReference>
<keyword evidence="6" id="KW-0539">Nucleus</keyword>
<evidence type="ECO:0000256" key="4">
    <source>
        <dbReference type="ARBA" id="ARBA00022454"/>
    </source>
</evidence>
<keyword evidence="4" id="KW-0158">Chromosome</keyword>
<organism evidence="10">
    <name type="scientific">Drosophila littoralis</name>
    <name type="common">Fruit fly</name>
    <dbReference type="NCBI Taxonomy" id="47316"/>
    <lineage>
        <taxon>Eukaryota</taxon>
        <taxon>Metazoa</taxon>
        <taxon>Ecdysozoa</taxon>
        <taxon>Arthropoda</taxon>
        <taxon>Hexapoda</taxon>
        <taxon>Insecta</taxon>
        <taxon>Pterygota</taxon>
        <taxon>Neoptera</taxon>
        <taxon>Endopterygota</taxon>
        <taxon>Diptera</taxon>
        <taxon>Brachycera</taxon>
        <taxon>Muscomorpha</taxon>
        <taxon>Ephydroidea</taxon>
        <taxon>Drosophilidae</taxon>
        <taxon>Drosophila</taxon>
    </lineage>
</organism>
<evidence type="ECO:0000256" key="8">
    <source>
        <dbReference type="SAM" id="MobiDB-lite"/>
    </source>
</evidence>
<dbReference type="PANTHER" id="PTHR45810">
    <property type="entry name" value="HISTONE H3.2"/>
    <property type="match status" value="1"/>
</dbReference>
<dbReference type="AlphaFoldDB" id="A0A1V0HRM8"/>
<evidence type="ECO:0000256" key="7">
    <source>
        <dbReference type="ARBA" id="ARBA00023269"/>
    </source>
</evidence>
<dbReference type="GO" id="GO:0005634">
    <property type="term" value="C:nucleus"/>
    <property type="evidence" value="ECO:0007669"/>
    <property type="project" value="UniProtKB-SubCell"/>
</dbReference>
<keyword evidence="7" id="KW-0544">Nucleosome core</keyword>
<evidence type="ECO:0000259" key="9">
    <source>
        <dbReference type="Pfam" id="PF00125"/>
    </source>
</evidence>
<dbReference type="GO" id="GO:0000786">
    <property type="term" value="C:nucleosome"/>
    <property type="evidence" value="ECO:0007669"/>
    <property type="project" value="UniProtKB-KW"/>
</dbReference>
<dbReference type="GO" id="GO:0030527">
    <property type="term" value="F:structural constituent of chromatin"/>
    <property type="evidence" value="ECO:0007669"/>
    <property type="project" value="InterPro"/>
</dbReference>
<proteinExistence type="inferred from homology"/>
<dbReference type="SUPFAM" id="SSF47113">
    <property type="entry name" value="Histone-fold"/>
    <property type="match status" value="1"/>
</dbReference>